<dbReference type="AlphaFoldDB" id="F2JGG9"/>
<dbReference type="PANTHER" id="PTHR24567:SF58">
    <property type="entry name" value="CYCLIC AMP-BINDING REGULATORY PROTEIN"/>
    <property type="match status" value="1"/>
</dbReference>
<dbReference type="GO" id="GO:0003677">
    <property type="term" value="F:DNA binding"/>
    <property type="evidence" value="ECO:0007669"/>
    <property type="project" value="UniProtKB-KW"/>
</dbReference>
<dbReference type="SMART" id="SM00100">
    <property type="entry name" value="cNMP"/>
    <property type="match status" value="1"/>
</dbReference>
<feature type="domain" description="Cyclic nucleotide-binding" evidence="4">
    <location>
        <begin position="14"/>
        <end position="111"/>
    </location>
</feature>
<accession>F2JGG9</accession>
<keyword evidence="3" id="KW-0804">Transcription</keyword>
<dbReference type="InterPro" id="IPR014710">
    <property type="entry name" value="RmlC-like_jellyroll"/>
</dbReference>
<dbReference type="Pfam" id="PF00027">
    <property type="entry name" value="cNMP_binding"/>
    <property type="match status" value="1"/>
</dbReference>
<protein>
    <submittedName>
        <fullName evidence="6">Transcriptional regulator, Crp/Fnr family</fullName>
    </submittedName>
</protein>
<dbReference type="PROSITE" id="PS50042">
    <property type="entry name" value="CNMP_BINDING_3"/>
    <property type="match status" value="1"/>
</dbReference>
<dbReference type="SUPFAM" id="SSF51206">
    <property type="entry name" value="cAMP-binding domain-like"/>
    <property type="match status" value="1"/>
</dbReference>
<evidence type="ECO:0000259" key="4">
    <source>
        <dbReference type="PROSITE" id="PS50042"/>
    </source>
</evidence>
<dbReference type="Gene3D" id="2.60.120.10">
    <property type="entry name" value="Jelly Rolls"/>
    <property type="match status" value="1"/>
</dbReference>
<dbReference type="CDD" id="cd00038">
    <property type="entry name" value="CAP_ED"/>
    <property type="match status" value="1"/>
</dbReference>
<proteinExistence type="predicted"/>
<dbReference type="GO" id="GO:0003700">
    <property type="term" value="F:DNA-binding transcription factor activity"/>
    <property type="evidence" value="ECO:0007669"/>
    <property type="project" value="TreeGrafter"/>
</dbReference>
<dbReference type="PROSITE" id="PS51063">
    <property type="entry name" value="HTH_CRP_2"/>
    <property type="match status" value="1"/>
</dbReference>
<dbReference type="Proteomes" id="UP000008467">
    <property type="component" value="Chromosome"/>
</dbReference>
<name>F2JGG9_CELLD</name>
<dbReference type="InterPro" id="IPR050397">
    <property type="entry name" value="Env_Response_Regulators"/>
</dbReference>
<evidence type="ECO:0000256" key="3">
    <source>
        <dbReference type="ARBA" id="ARBA00023163"/>
    </source>
</evidence>
<dbReference type="STRING" id="642492.Clole_1195"/>
<dbReference type="EMBL" id="CP002582">
    <property type="protein sequence ID" value="ADZ82924.1"/>
    <property type="molecule type" value="Genomic_DNA"/>
</dbReference>
<evidence type="ECO:0000313" key="7">
    <source>
        <dbReference type="Proteomes" id="UP000008467"/>
    </source>
</evidence>
<evidence type="ECO:0000259" key="5">
    <source>
        <dbReference type="PROSITE" id="PS51063"/>
    </source>
</evidence>
<keyword evidence="7" id="KW-1185">Reference proteome</keyword>
<dbReference type="InterPro" id="IPR012318">
    <property type="entry name" value="HTH_CRP"/>
</dbReference>
<dbReference type="RefSeq" id="WP_013656223.1">
    <property type="nucleotide sequence ID" value="NC_015275.1"/>
</dbReference>
<dbReference type="PANTHER" id="PTHR24567">
    <property type="entry name" value="CRP FAMILY TRANSCRIPTIONAL REGULATORY PROTEIN"/>
    <property type="match status" value="1"/>
</dbReference>
<evidence type="ECO:0000256" key="1">
    <source>
        <dbReference type="ARBA" id="ARBA00023015"/>
    </source>
</evidence>
<dbReference type="GO" id="GO:0005829">
    <property type="term" value="C:cytosol"/>
    <property type="evidence" value="ECO:0007669"/>
    <property type="project" value="TreeGrafter"/>
</dbReference>
<dbReference type="eggNOG" id="COG0664">
    <property type="taxonomic scope" value="Bacteria"/>
</dbReference>
<keyword evidence="1" id="KW-0805">Transcription regulation</keyword>
<dbReference type="InterPro" id="IPR018490">
    <property type="entry name" value="cNMP-bd_dom_sf"/>
</dbReference>
<dbReference type="Pfam" id="PF13545">
    <property type="entry name" value="HTH_Crp_2"/>
    <property type="match status" value="1"/>
</dbReference>
<dbReference type="InterPro" id="IPR000595">
    <property type="entry name" value="cNMP-bd_dom"/>
</dbReference>
<evidence type="ECO:0000313" key="6">
    <source>
        <dbReference type="EMBL" id="ADZ82924.1"/>
    </source>
</evidence>
<dbReference type="KEGG" id="cle:Clole_1195"/>
<dbReference type="HOGENOM" id="CLU_075053_4_1_9"/>
<reference evidence="6 7" key="1">
    <citation type="journal article" date="2011" name="J. Bacteriol.">
        <title>Complete genome sequence of the cellulose-degrading bacterium Cellulosilyticum lentocellum.</title>
        <authorList>
            <consortium name="US DOE Joint Genome Institute"/>
            <person name="Miller D.A."/>
            <person name="Suen G."/>
            <person name="Bruce D."/>
            <person name="Copeland A."/>
            <person name="Cheng J.F."/>
            <person name="Detter C."/>
            <person name="Goodwin L.A."/>
            <person name="Han C.S."/>
            <person name="Hauser L.J."/>
            <person name="Land M.L."/>
            <person name="Lapidus A."/>
            <person name="Lucas S."/>
            <person name="Meincke L."/>
            <person name="Pitluck S."/>
            <person name="Tapia R."/>
            <person name="Teshima H."/>
            <person name="Woyke T."/>
            <person name="Fox B.G."/>
            <person name="Angert E.R."/>
            <person name="Currie C.R."/>
        </authorList>
    </citation>
    <scope>NUCLEOTIDE SEQUENCE [LARGE SCALE GENOMIC DNA]</scope>
    <source>
        <strain evidence="7">ATCC 49066 / DSM 5427 / NCIMB 11756 / RHM5</strain>
    </source>
</reference>
<gene>
    <name evidence="6" type="ordered locus">Clole_1195</name>
</gene>
<evidence type="ECO:0000256" key="2">
    <source>
        <dbReference type="ARBA" id="ARBA00023125"/>
    </source>
</evidence>
<sequence>MIKRYAECLLQSALFRQIKEEELEKLLSCLAFKMVTYEAEEYLFHAGDEVGHIGIVLEGCIEIIKENIAGERHIIAFLEASHMFGESVVCTSKRIAPVSTKAREKTTVILIPYKYVIENCSNGCSFHTQLIHNMLRVLGDKNEMLNIKMELLLLKGMREKLATYLLKEAQRSGKLAFNITPNREALAEFLNVSRPSMCRELARMKEDNLIDFYKNSFKLLDIEALKKCLNH</sequence>
<keyword evidence="2" id="KW-0238">DNA-binding</keyword>
<dbReference type="SUPFAM" id="SSF46785">
    <property type="entry name" value="Winged helix' DNA-binding domain"/>
    <property type="match status" value="1"/>
</dbReference>
<feature type="domain" description="HTH crp-type" evidence="5">
    <location>
        <begin position="155"/>
        <end position="223"/>
    </location>
</feature>
<dbReference type="InterPro" id="IPR036390">
    <property type="entry name" value="WH_DNA-bd_sf"/>
</dbReference>
<organism evidence="6 7">
    <name type="scientific">Cellulosilyticum lentocellum (strain ATCC 49066 / DSM 5427 / NCIMB 11756 / RHM5)</name>
    <name type="common">Clostridium lentocellum</name>
    <dbReference type="NCBI Taxonomy" id="642492"/>
    <lineage>
        <taxon>Bacteria</taxon>
        <taxon>Bacillati</taxon>
        <taxon>Bacillota</taxon>
        <taxon>Clostridia</taxon>
        <taxon>Lachnospirales</taxon>
        <taxon>Cellulosilyticaceae</taxon>
        <taxon>Cellulosilyticum</taxon>
    </lineage>
</organism>